<proteinExistence type="predicted"/>
<evidence type="ECO:0000313" key="1">
    <source>
        <dbReference type="EMBL" id="OLF11344.1"/>
    </source>
</evidence>
<reference evidence="1 2" key="1">
    <citation type="submission" date="2016-12" db="EMBL/GenBank/DDBJ databases">
        <title>The draft genome sequence of Actinophytocola sp. 11-183.</title>
        <authorList>
            <person name="Wang W."/>
            <person name="Yuan L."/>
        </authorList>
    </citation>
    <scope>NUCLEOTIDE SEQUENCE [LARGE SCALE GENOMIC DNA]</scope>
    <source>
        <strain evidence="1 2">11-183</strain>
    </source>
</reference>
<organism evidence="1 2">
    <name type="scientific">Actinophytocola xanthii</name>
    <dbReference type="NCBI Taxonomy" id="1912961"/>
    <lineage>
        <taxon>Bacteria</taxon>
        <taxon>Bacillati</taxon>
        <taxon>Actinomycetota</taxon>
        <taxon>Actinomycetes</taxon>
        <taxon>Pseudonocardiales</taxon>
        <taxon>Pseudonocardiaceae</taxon>
    </lineage>
</organism>
<comment type="caution">
    <text evidence="1">The sequence shown here is derived from an EMBL/GenBank/DDBJ whole genome shotgun (WGS) entry which is preliminary data.</text>
</comment>
<dbReference type="Proteomes" id="UP000185596">
    <property type="component" value="Unassembled WGS sequence"/>
</dbReference>
<dbReference type="AlphaFoldDB" id="A0A1Q8CAE9"/>
<sequence>MTMIVTEPPPPEEIVDPDVLKAFRASDAPAHLTVRRGPASATTLAAELGVNTGATSYHLRELAKHGFVEEDPGLGHGKEQWERARRRDLRFPRRGQQARRCACCSTMSAAACSTVLRRVSRTAQAVPAACRRVGRPRALPLRHARSRTRSRLVVPGWCGAPGRDTSRGGVGCSGAAGVVTVVRSVRGGG</sequence>
<dbReference type="EMBL" id="MSIE01000068">
    <property type="protein sequence ID" value="OLF11344.1"/>
    <property type="molecule type" value="Genomic_DNA"/>
</dbReference>
<accession>A0A1Q8CAE9</accession>
<dbReference type="Pfam" id="PF12840">
    <property type="entry name" value="HTH_20"/>
    <property type="match status" value="1"/>
</dbReference>
<evidence type="ECO:0000313" key="2">
    <source>
        <dbReference type="Proteomes" id="UP000185596"/>
    </source>
</evidence>
<name>A0A1Q8CAE9_9PSEU</name>
<keyword evidence="2" id="KW-1185">Reference proteome</keyword>
<dbReference type="Gene3D" id="1.10.10.10">
    <property type="entry name" value="Winged helix-like DNA-binding domain superfamily/Winged helix DNA-binding domain"/>
    <property type="match status" value="1"/>
</dbReference>
<dbReference type="InterPro" id="IPR011991">
    <property type="entry name" value="ArsR-like_HTH"/>
</dbReference>
<dbReference type="InterPro" id="IPR036388">
    <property type="entry name" value="WH-like_DNA-bd_sf"/>
</dbReference>
<dbReference type="STRING" id="1912961.BU204_30485"/>
<dbReference type="SUPFAM" id="SSF46785">
    <property type="entry name" value="Winged helix' DNA-binding domain"/>
    <property type="match status" value="1"/>
</dbReference>
<dbReference type="CDD" id="cd00090">
    <property type="entry name" value="HTH_ARSR"/>
    <property type="match status" value="1"/>
</dbReference>
<protein>
    <recommendedName>
        <fullName evidence="3">HTH arsR-type domain-containing protein</fullName>
    </recommendedName>
</protein>
<dbReference type="InterPro" id="IPR036390">
    <property type="entry name" value="WH_DNA-bd_sf"/>
</dbReference>
<gene>
    <name evidence="1" type="ORF">BU204_30485</name>
</gene>
<evidence type="ECO:0008006" key="3">
    <source>
        <dbReference type="Google" id="ProtNLM"/>
    </source>
</evidence>